<dbReference type="OrthoDB" id="4863874at2"/>
<accession>A0A0M3QIW5</accession>
<evidence type="ECO:0000313" key="2">
    <source>
        <dbReference type="EMBL" id="ALC22003.1"/>
    </source>
</evidence>
<dbReference type="AlphaFoldDB" id="A0A0M3QIW5"/>
<reference evidence="2 3" key="1">
    <citation type="submission" date="2015-08" db="EMBL/GenBank/DDBJ databases">
        <title>Genome sequence of the pristinamycin over-producing bacterium Streptomyces pristinaespiralis HCCB10218.</title>
        <authorList>
            <person name="Tian J."/>
            <person name="Yang J."/>
            <person name="Li L."/>
            <person name="Ruan L."/>
            <person name="Wei W."/>
            <person name="Zheng G."/>
            <person name="Wei Z."/>
            <person name="Yang S."/>
            <person name="Ge M."/>
            <person name="Jiang W."/>
            <person name="Lu Y."/>
        </authorList>
    </citation>
    <scope>NUCLEOTIDE SEQUENCE [LARGE SCALE GENOMIC DNA]</scope>
    <source>
        <strain evidence="2 3">HCCB 10218</strain>
    </source>
</reference>
<dbReference type="Gene3D" id="2.40.160.200">
    <property type="entry name" value="LURP1-related"/>
    <property type="match status" value="1"/>
</dbReference>
<dbReference type="STRING" id="38300.SPRI_3697"/>
<dbReference type="OMA" id="VCVIHLA"/>
<proteinExistence type="inferred from homology"/>
<dbReference type="Proteomes" id="UP000060513">
    <property type="component" value="Chromosome"/>
</dbReference>
<dbReference type="RefSeq" id="WP_005314721.1">
    <property type="nucleotide sequence ID" value="NZ_CP011340.1"/>
</dbReference>
<dbReference type="KEGG" id="spri:SPRI_3697"/>
<evidence type="ECO:0000256" key="1">
    <source>
        <dbReference type="ARBA" id="ARBA00005437"/>
    </source>
</evidence>
<dbReference type="InterPro" id="IPR038595">
    <property type="entry name" value="LOR_sf"/>
</dbReference>
<organism evidence="2">
    <name type="scientific">Streptomyces pristinaespiralis</name>
    <dbReference type="NCBI Taxonomy" id="38300"/>
    <lineage>
        <taxon>Bacteria</taxon>
        <taxon>Bacillati</taxon>
        <taxon>Actinomycetota</taxon>
        <taxon>Actinomycetes</taxon>
        <taxon>Kitasatosporales</taxon>
        <taxon>Streptomycetaceae</taxon>
        <taxon>Streptomyces</taxon>
    </lineage>
</organism>
<dbReference type="InterPro" id="IPR007612">
    <property type="entry name" value="LOR"/>
</dbReference>
<comment type="similarity">
    <text evidence="1">Belongs to the LOR family.</text>
</comment>
<dbReference type="PATRIC" id="fig|38300.4.peg.3878"/>
<gene>
    <name evidence="2" type="ORF">SPRI_3697</name>
</gene>
<dbReference type="Pfam" id="PF04525">
    <property type="entry name" value="LOR"/>
    <property type="match status" value="1"/>
</dbReference>
<protein>
    <submittedName>
        <fullName evidence="2">Tubby C 2 family protein</fullName>
    </submittedName>
</protein>
<dbReference type="SUPFAM" id="SSF54518">
    <property type="entry name" value="Tubby C-terminal domain-like"/>
    <property type="match status" value="1"/>
</dbReference>
<evidence type="ECO:0000313" key="3">
    <source>
        <dbReference type="Proteomes" id="UP000060513"/>
    </source>
</evidence>
<name>A0A0M3QIW5_STRPR</name>
<sequence>MKYLVRDRIFAIGDDYWIDDEHGRHAFLVDGKAMRLRDTLEIKDPDGRVLITLRRRMFGLRDAMTIERDGRTLATVRRKRMSLLRDHHRVTLSEGTELDVGGRILDREFAVEYEGELLAHVSRRWLTLRDTYGVDVVREDADAALLIAVAVCVIRMAEKEREDR</sequence>
<dbReference type="EMBL" id="CP011340">
    <property type="protein sequence ID" value="ALC22003.1"/>
    <property type="molecule type" value="Genomic_DNA"/>
</dbReference>
<dbReference type="InterPro" id="IPR025659">
    <property type="entry name" value="Tubby-like_C"/>
</dbReference>
<dbReference type="GeneID" id="97235277"/>